<dbReference type="EMBL" id="FNHL01000001">
    <property type="protein sequence ID" value="SDL92481.1"/>
    <property type="molecule type" value="Genomic_DNA"/>
</dbReference>
<dbReference type="InterPro" id="IPR037523">
    <property type="entry name" value="VOC_core"/>
</dbReference>
<proteinExistence type="predicted"/>
<accession>A0A1G9P1I7</accession>
<reference evidence="3" key="1">
    <citation type="submission" date="2016-10" db="EMBL/GenBank/DDBJ databases">
        <authorList>
            <person name="Varghese N."/>
            <person name="Submissions S."/>
        </authorList>
    </citation>
    <scope>NUCLEOTIDE SEQUENCE [LARGE SCALE GENOMIC DNA]</scope>
    <source>
        <strain evidence="3">CGMCC 1.10119</strain>
    </source>
</reference>
<dbReference type="SUPFAM" id="SSF54593">
    <property type="entry name" value="Glyoxalase/Bleomycin resistance protein/Dihydroxybiphenyl dioxygenase"/>
    <property type="match status" value="1"/>
</dbReference>
<dbReference type="OrthoDB" id="6111at2157"/>
<organism evidence="2 3">
    <name type="scientific">Halogranum gelatinilyticum</name>
    <dbReference type="NCBI Taxonomy" id="660521"/>
    <lineage>
        <taxon>Archaea</taxon>
        <taxon>Methanobacteriati</taxon>
        <taxon>Methanobacteriota</taxon>
        <taxon>Stenosarchaea group</taxon>
        <taxon>Halobacteria</taxon>
        <taxon>Halobacteriales</taxon>
        <taxon>Haloferacaceae</taxon>
    </lineage>
</organism>
<dbReference type="Proteomes" id="UP000199451">
    <property type="component" value="Unassembled WGS sequence"/>
</dbReference>
<evidence type="ECO:0000313" key="2">
    <source>
        <dbReference type="EMBL" id="SDL92481.1"/>
    </source>
</evidence>
<keyword evidence="3" id="KW-1185">Reference proteome</keyword>
<evidence type="ECO:0000313" key="3">
    <source>
        <dbReference type="Proteomes" id="UP000199451"/>
    </source>
</evidence>
<dbReference type="Pfam" id="PF00903">
    <property type="entry name" value="Glyoxalase"/>
    <property type="match status" value="1"/>
</dbReference>
<dbReference type="PANTHER" id="PTHR39175:SF1">
    <property type="entry name" value="FAMILY PROTEIN, PUTATIVE (AFU_ORTHOLOGUE AFUA_3G15060)-RELATED"/>
    <property type="match status" value="1"/>
</dbReference>
<evidence type="ECO:0000259" key="1">
    <source>
        <dbReference type="PROSITE" id="PS51819"/>
    </source>
</evidence>
<dbReference type="PROSITE" id="PS51819">
    <property type="entry name" value="VOC"/>
    <property type="match status" value="1"/>
</dbReference>
<dbReference type="RefSeq" id="WP_089693179.1">
    <property type="nucleotide sequence ID" value="NZ_FNHL01000001.1"/>
</dbReference>
<dbReference type="AlphaFoldDB" id="A0A1G9P1I7"/>
<dbReference type="InterPro" id="IPR004360">
    <property type="entry name" value="Glyas_Fos-R_dOase_dom"/>
</dbReference>
<protein>
    <submittedName>
        <fullName evidence="2">Catechol 2,3-dioxygenase</fullName>
    </submittedName>
</protein>
<feature type="domain" description="VOC" evidence="1">
    <location>
        <begin position="5"/>
        <end position="119"/>
    </location>
</feature>
<keyword evidence="2" id="KW-0223">Dioxygenase</keyword>
<dbReference type="Gene3D" id="3.10.180.10">
    <property type="entry name" value="2,3-Dihydroxybiphenyl 1,2-Dioxygenase, domain 1"/>
    <property type="match status" value="1"/>
</dbReference>
<dbReference type="InterPro" id="IPR029068">
    <property type="entry name" value="Glyas_Bleomycin-R_OHBP_Dase"/>
</dbReference>
<keyword evidence="2" id="KW-0560">Oxidoreductase</keyword>
<name>A0A1G9P1I7_9EURY</name>
<gene>
    <name evidence="2" type="ORF">SAMN04487949_0193</name>
</gene>
<dbReference type="GO" id="GO:0051213">
    <property type="term" value="F:dioxygenase activity"/>
    <property type="evidence" value="ECO:0007669"/>
    <property type="project" value="UniProtKB-KW"/>
</dbReference>
<sequence length="121" mass="13997">MNPTRLDHVQLTVPPGTEQEAREFYTAVLGFEEIPRPESLREYGGMWLGAGDIELHLGIEDIDSEPSKRHPAFEVDDIDHARAMLEERDVTLFEEPPIPGRDRFSFRDPFGNRIELLERHE</sequence>
<dbReference type="PANTHER" id="PTHR39175">
    <property type="entry name" value="FAMILY PROTEIN, PUTATIVE (AFU_ORTHOLOGUE AFUA_3G15060)-RELATED"/>
    <property type="match status" value="1"/>
</dbReference>